<dbReference type="OMA" id="WSICAND"/>
<dbReference type="SUPFAM" id="SSF52540">
    <property type="entry name" value="P-loop containing nucleoside triphosphate hydrolases"/>
    <property type="match status" value="1"/>
</dbReference>
<gene>
    <name evidence="5" type="ORF">ALMOND_2B005356</name>
</gene>
<dbReference type="InterPro" id="IPR058922">
    <property type="entry name" value="WHD_DRP"/>
</dbReference>
<feature type="domain" description="NB-ARC" evidence="3">
    <location>
        <begin position="1"/>
        <end position="67"/>
    </location>
</feature>
<dbReference type="InterPro" id="IPR027417">
    <property type="entry name" value="P-loop_NTPase"/>
</dbReference>
<dbReference type="Gene3D" id="1.10.8.430">
    <property type="entry name" value="Helical domain of apoptotic protease-activating factors"/>
    <property type="match status" value="1"/>
</dbReference>
<name>A0A5E4GMF8_PRUDU</name>
<dbReference type="InParanoid" id="A0A5E4GMF8"/>
<dbReference type="EMBL" id="CABIKO010001169">
    <property type="protein sequence ID" value="VVA41085.1"/>
    <property type="molecule type" value="Genomic_DNA"/>
</dbReference>
<dbReference type="Gene3D" id="1.10.10.10">
    <property type="entry name" value="Winged helix-like DNA-binding domain superfamily/Winged helix DNA-binding domain"/>
    <property type="match status" value="1"/>
</dbReference>
<accession>A0A5E4GMF8</accession>
<evidence type="ECO:0000313" key="5">
    <source>
        <dbReference type="EMBL" id="VVA41085.1"/>
    </source>
</evidence>
<keyword evidence="1" id="KW-0677">Repeat</keyword>
<keyword evidence="2" id="KW-0611">Plant defense</keyword>
<dbReference type="InterPro" id="IPR042197">
    <property type="entry name" value="Apaf_helical"/>
</dbReference>
<dbReference type="GO" id="GO:0043531">
    <property type="term" value="F:ADP binding"/>
    <property type="evidence" value="ECO:0007669"/>
    <property type="project" value="InterPro"/>
</dbReference>
<dbReference type="PANTHER" id="PTHR23155:SF1192">
    <property type="entry name" value="DISEASE RESISTANCE PROTEIN RFL1-RELATED"/>
    <property type="match status" value="1"/>
</dbReference>
<dbReference type="InterPro" id="IPR044974">
    <property type="entry name" value="Disease_R_plants"/>
</dbReference>
<dbReference type="InterPro" id="IPR002182">
    <property type="entry name" value="NB-ARC"/>
</dbReference>
<dbReference type="InterPro" id="IPR036388">
    <property type="entry name" value="WH-like_DNA-bd_sf"/>
</dbReference>
<dbReference type="Proteomes" id="UP000327085">
    <property type="component" value="Chromosome 3"/>
</dbReference>
<dbReference type="Pfam" id="PF00931">
    <property type="entry name" value="NB-ARC"/>
    <property type="match status" value="1"/>
</dbReference>
<evidence type="ECO:0000259" key="3">
    <source>
        <dbReference type="Pfam" id="PF00931"/>
    </source>
</evidence>
<reference evidence="6" key="1">
    <citation type="journal article" date="2020" name="Plant J.">
        <title>Transposons played a major role in the diversification between the closely related almond and peach genomes: results from the almond genome sequence.</title>
        <authorList>
            <person name="Alioto T."/>
            <person name="Alexiou K.G."/>
            <person name="Bardil A."/>
            <person name="Barteri F."/>
            <person name="Castanera R."/>
            <person name="Cruz F."/>
            <person name="Dhingra A."/>
            <person name="Duval H."/>
            <person name="Fernandez I Marti A."/>
            <person name="Frias L."/>
            <person name="Galan B."/>
            <person name="Garcia J.L."/>
            <person name="Howad W."/>
            <person name="Gomez-Garrido J."/>
            <person name="Gut M."/>
            <person name="Julca I."/>
            <person name="Morata J."/>
            <person name="Puigdomenech P."/>
            <person name="Ribeca P."/>
            <person name="Rubio Cabetas M.J."/>
            <person name="Vlasova A."/>
            <person name="Wirthensohn M."/>
            <person name="Garcia-Mas J."/>
            <person name="Gabaldon T."/>
            <person name="Casacuberta J.M."/>
            <person name="Arus P."/>
        </authorList>
    </citation>
    <scope>NUCLEOTIDE SEQUENCE [LARGE SCALE GENOMIC DNA]</scope>
    <source>
        <strain evidence="6">cv. Texas</strain>
    </source>
</reference>
<protein>
    <submittedName>
        <fullName evidence="5">PREDICTED: probable disease resistance</fullName>
    </submittedName>
</protein>
<proteinExistence type="predicted"/>
<dbReference type="Pfam" id="PF23559">
    <property type="entry name" value="WHD_DRP"/>
    <property type="match status" value="1"/>
</dbReference>
<feature type="domain" description="Disease resistance protein winged helix" evidence="4">
    <location>
        <begin position="154"/>
        <end position="219"/>
    </location>
</feature>
<dbReference type="PANTHER" id="PTHR23155">
    <property type="entry name" value="DISEASE RESISTANCE PROTEIN RP"/>
    <property type="match status" value="1"/>
</dbReference>
<dbReference type="FunFam" id="1.10.10.10:FF:000322">
    <property type="entry name" value="Probable disease resistance protein At1g63360"/>
    <property type="match status" value="1"/>
</dbReference>
<dbReference type="GO" id="GO:0098542">
    <property type="term" value="P:defense response to other organism"/>
    <property type="evidence" value="ECO:0007669"/>
    <property type="project" value="TreeGrafter"/>
</dbReference>
<dbReference type="FunFam" id="1.10.8.430:FF:000003">
    <property type="entry name" value="Probable disease resistance protein At5g66910"/>
    <property type="match status" value="1"/>
</dbReference>
<evidence type="ECO:0000256" key="1">
    <source>
        <dbReference type="ARBA" id="ARBA00022737"/>
    </source>
</evidence>
<evidence type="ECO:0000256" key="2">
    <source>
        <dbReference type="ARBA" id="ARBA00022821"/>
    </source>
</evidence>
<evidence type="ECO:0000259" key="4">
    <source>
        <dbReference type="Pfam" id="PF23559"/>
    </source>
</evidence>
<evidence type="ECO:0000313" key="6">
    <source>
        <dbReference type="Proteomes" id="UP000327085"/>
    </source>
</evidence>
<dbReference type="AlphaFoldDB" id="A0A5E4GMF8"/>
<dbReference type="Gramene" id="VVA41085">
    <property type="protein sequence ID" value="VVA41085"/>
    <property type="gene ID" value="Prudul26B005356"/>
</dbReference>
<sequence>MDDLWEPVELTKIGVPAPDSRNKFKIVFTTRSEEVCGHMDAQKKIKVGCLTWDKAWNLFQEKVGKETLLLHPDIPKLAEIVANECGGLPLALITVGRVMACKKTPQEWKHAVQVLRRFASEFSGMGDKVFPLLKFSYDNLPSQKVRSCFLYCALFPEDFVILKDDLVYFWMCEDILDEYGNVEEAKNESYHIIGTLLTSCLLEDEGDSVKMHDVIRDMALWLLARDLGKEGENILVDTGAYNAPNVARWKNAKRVSLMGSGIKCLDETPKSPNWSCKSSFITTSEFVQNSHKMVAGGDNGMCTPKVFELRAYI</sequence>
<organism evidence="5 6">
    <name type="scientific">Prunus dulcis</name>
    <name type="common">Almond</name>
    <name type="synonym">Amygdalus dulcis</name>
    <dbReference type="NCBI Taxonomy" id="3755"/>
    <lineage>
        <taxon>Eukaryota</taxon>
        <taxon>Viridiplantae</taxon>
        <taxon>Streptophyta</taxon>
        <taxon>Embryophyta</taxon>
        <taxon>Tracheophyta</taxon>
        <taxon>Spermatophyta</taxon>
        <taxon>Magnoliopsida</taxon>
        <taxon>eudicotyledons</taxon>
        <taxon>Gunneridae</taxon>
        <taxon>Pentapetalae</taxon>
        <taxon>rosids</taxon>
        <taxon>fabids</taxon>
        <taxon>Rosales</taxon>
        <taxon>Rosaceae</taxon>
        <taxon>Amygdaloideae</taxon>
        <taxon>Amygdaleae</taxon>
        <taxon>Prunus</taxon>
    </lineage>
</organism>